<protein>
    <submittedName>
        <fullName evidence="1">Uncharacterized protein</fullName>
    </submittedName>
</protein>
<dbReference type="EMBL" id="KL596628">
    <property type="protein sequence ID" value="KER33056.1"/>
    <property type="molecule type" value="Genomic_DNA"/>
</dbReference>
<reference evidence="1 2" key="1">
    <citation type="submission" date="2013-11" db="EMBL/GenBank/DDBJ databases">
        <title>Opisthorchis viverrini - life in the bile duct.</title>
        <authorList>
            <person name="Young N.D."/>
            <person name="Nagarajan N."/>
            <person name="Lin S.J."/>
            <person name="Korhonen P.K."/>
            <person name="Jex A.R."/>
            <person name="Hall R.S."/>
            <person name="Safavi-Hemami H."/>
            <person name="Kaewkong W."/>
            <person name="Bertrand D."/>
            <person name="Gao S."/>
            <person name="Seet Q."/>
            <person name="Wongkham S."/>
            <person name="Teh B.T."/>
            <person name="Wongkham C."/>
            <person name="Intapan P.M."/>
            <person name="Maleewong W."/>
            <person name="Yang X."/>
            <person name="Hu M."/>
            <person name="Wang Z."/>
            <person name="Hofmann A."/>
            <person name="Sternberg P.W."/>
            <person name="Tan P."/>
            <person name="Wang J."/>
            <person name="Gasser R.B."/>
        </authorList>
    </citation>
    <scope>NUCLEOTIDE SEQUENCE [LARGE SCALE GENOMIC DNA]</scope>
</reference>
<evidence type="ECO:0000313" key="2">
    <source>
        <dbReference type="Proteomes" id="UP000054324"/>
    </source>
</evidence>
<dbReference type="KEGG" id="ovi:T265_00959"/>
<dbReference type="GeneID" id="20315147"/>
<dbReference type="Proteomes" id="UP000054324">
    <property type="component" value="Unassembled WGS sequence"/>
</dbReference>
<sequence>MDETLRRATPMVRDIVRHGSVAPSTALAHPSYCLQCIAPFPIPPLDGPLTGCHTAKPMLAWPRAAYTSRPTSSKGIFRTYVKGGGDPEAVKQ</sequence>
<keyword evidence="2" id="KW-1185">Reference proteome</keyword>
<dbReference type="RefSeq" id="XP_009163138.1">
    <property type="nucleotide sequence ID" value="XM_009164874.1"/>
</dbReference>
<gene>
    <name evidence="1" type="ORF">T265_00959</name>
</gene>
<organism evidence="1 2">
    <name type="scientific">Opisthorchis viverrini</name>
    <name type="common">Southeast Asian liver fluke</name>
    <dbReference type="NCBI Taxonomy" id="6198"/>
    <lineage>
        <taxon>Eukaryota</taxon>
        <taxon>Metazoa</taxon>
        <taxon>Spiralia</taxon>
        <taxon>Lophotrochozoa</taxon>
        <taxon>Platyhelminthes</taxon>
        <taxon>Trematoda</taxon>
        <taxon>Digenea</taxon>
        <taxon>Opisthorchiida</taxon>
        <taxon>Opisthorchiata</taxon>
        <taxon>Opisthorchiidae</taxon>
        <taxon>Opisthorchis</taxon>
    </lineage>
</organism>
<name>A0A075A111_OPIVI</name>
<dbReference type="CTD" id="20315147"/>
<evidence type="ECO:0000313" key="1">
    <source>
        <dbReference type="EMBL" id="KER33056.1"/>
    </source>
</evidence>
<dbReference type="AlphaFoldDB" id="A0A075A111"/>
<accession>A0A075A111</accession>
<proteinExistence type="predicted"/>